<accession>A0ABN9SHU0</accession>
<sequence length="452" mass="46066">MPSPPTAERPPCGAPVAALGRAGRWGAVALGAAGAALAALLLGPVLRRLRLRQRGASSSDAPPLPARRGHAAGATRRPLRELLGHERRGRWAVLAASGGPEAARAAQLAAHLARIAGPRAAGRAAAASSTSCGALRVPLTALERDQGRAELYVFGGRSNGEVSSAAQVLWPATGVVMMLQPMPTARCGCAAAAAHGRVYAIGGHSSGEDLDCVECFDCGAGCWADIPPPPMPSRRSFCAAAVVDGHIFVIGGAGVCGEELPTAERFSPGPLTQDGFWSTSPSMLHARFAGALASTGGALYACAGYLRGQCLRAAERLDVDAGGLGERWVDLPSMPTARFACASAAVRGAVLVCGGSSGWEPLGTVERFDPVAGAWEVLPARLQIARKWCAAAAVAGDLFVLGGFDGSRCVGQVERPLAGASPSSRPHGPELPDLAVPLECLSAAALCRHVAS</sequence>
<keyword evidence="4" id="KW-0472">Membrane</keyword>
<feature type="region of interest" description="Disordered" evidence="3">
    <location>
        <begin position="54"/>
        <end position="77"/>
    </location>
</feature>
<dbReference type="SMART" id="SM00612">
    <property type="entry name" value="Kelch"/>
    <property type="match status" value="5"/>
</dbReference>
<dbReference type="EMBL" id="CAUYUJ010011159">
    <property type="protein sequence ID" value="CAK0831259.1"/>
    <property type="molecule type" value="Genomic_DNA"/>
</dbReference>
<dbReference type="InterPro" id="IPR011043">
    <property type="entry name" value="Gal_Oxase/kelch_b-propeller"/>
</dbReference>
<proteinExistence type="predicted"/>
<dbReference type="Proteomes" id="UP001189429">
    <property type="component" value="Unassembled WGS sequence"/>
</dbReference>
<keyword evidence="2" id="KW-0677">Repeat</keyword>
<keyword evidence="4" id="KW-0812">Transmembrane</keyword>
<name>A0ABN9SHU0_9DINO</name>
<dbReference type="PANTHER" id="PTHR46344:SF27">
    <property type="entry name" value="KELCH REPEAT SUPERFAMILY PROTEIN"/>
    <property type="match status" value="1"/>
</dbReference>
<dbReference type="Pfam" id="PF01344">
    <property type="entry name" value="Kelch_1"/>
    <property type="match status" value="3"/>
</dbReference>
<feature type="transmembrane region" description="Helical" evidence="4">
    <location>
        <begin position="25"/>
        <end position="46"/>
    </location>
</feature>
<evidence type="ECO:0000313" key="5">
    <source>
        <dbReference type="EMBL" id="CAK0831259.1"/>
    </source>
</evidence>
<comment type="caution">
    <text evidence="5">The sequence shown here is derived from an EMBL/GenBank/DDBJ whole genome shotgun (WGS) entry which is preliminary data.</text>
</comment>
<evidence type="ECO:0000256" key="3">
    <source>
        <dbReference type="SAM" id="MobiDB-lite"/>
    </source>
</evidence>
<organism evidence="5 6">
    <name type="scientific">Prorocentrum cordatum</name>
    <dbReference type="NCBI Taxonomy" id="2364126"/>
    <lineage>
        <taxon>Eukaryota</taxon>
        <taxon>Sar</taxon>
        <taxon>Alveolata</taxon>
        <taxon>Dinophyceae</taxon>
        <taxon>Prorocentrales</taxon>
        <taxon>Prorocentraceae</taxon>
        <taxon>Prorocentrum</taxon>
    </lineage>
</organism>
<evidence type="ECO:0000313" key="6">
    <source>
        <dbReference type="Proteomes" id="UP001189429"/>
    </source>
</evidence>
<dbReference type="PANTHER" id="PTHR46344">
    <property type="entry name" value="OS02G0202900 PROTEIN"/>
    <property type="match status" value="1"/>
</dbReference>
<dbReference type="InterPro" id="IPR015915">
    <property type="entry name" value="Kelch-typ_b-propeller"/>
</dbReference>
<gene>
    <name evidence="5" type="ORF">PCOR1329_LOCUS29618</name>
</gene>
<dbReference type="SUPFAM" id="SSF50965">
    <property type="entry name" value="Galactose oxidase, central domain"/>
    <property type="match status" value="1"/>
</dbReference>
<evidence type="ECO:0000256" key="1">
    <source>
        <dbReference type="ARBA" id="ARBA00022441"/>
    </source>
</evidence>
<keyword evidence="1" id="KW-0880">Kelch repeat</keyword>
<keyword evidence="4" id="KW-1133">Transmembrane helix</keyword>
<keyword evidence="6" id="KW-1185">Reference proteome</keyword>
<protein>
    <submittedName>
        <fullName evidence="5">Uncharacterized protein</fullName>
    </submittedName>
</protein>
<evidence type="ECO:0000256" key="4">
    <source>
        <dbReference type="SAM" id="Phobius"/>
    </source>
</evidence>
<reference evidence="5" key="1">
    <citation type="submission" date="2023-10" db="EMBL/GenBank/DDBJ databases">
        <authorList>
            <person name="Chen Y."/>
            <person name="Shah S."/>
            <person name="Dougan E. K."/>
            <person name="Thang M."/>
            <person name="Chan C."/>
        </authorList>
    </citation>
    <scope>NUCLEOTIDE SEQUENCE [LARGE SCALE GENOMIC DNA]</scope>
</reference>
<dbReference type="Gene3D" id="2.120.10.80">
    <property type="entry name" value="Kelch-type beta propeller"/>
    <property type="match status" value="2"/>
</dbReference>
<evidence type="ECO:0000256" key="2">
    <source>
        <dbReference type="ARBA" id="ARBA00022737"/>
    </source>
</evidence>
<dbReference type="InterPro" id="IPR006652">
    <property type="entry name" value="Kelch_1"/>
</dbReference>